<proteinExistence type="predicted"/>
<evidence type="ECO:0000259" key="5">
    <source>
        <dbReference type="Pfam" id="PF24816"/>
    </source>
</evidence>
<evidence type="ECO:0000256" key="2">
    <source>
        <dbReference type="SAM" id="MobiDB-lite"/>
    </source>
</evidence>
<name>A0A6P7WQ33_9AMPH</name>
<evidence type="ECO:0000259" key="3">
    <source>
        <dbReference type="Pfam" id="PF24291"/>
    </source>
</evidence>
<dbReference type="InterPro" id="IPR057470">
    <property type="entry name" value="Ig_CFAP65_7th"/>
</dbReference>
<feature type="compositionally biased region" description="Acidic residues" evidence="2">
    <location>
        <begin position="1691"/>
        <end position="1734"/>
    </location>
</feature>
<dbReference type="Pfam" id="PF24291">
    <property type="entry name" value="Ig_CFAP65"/>
    <property type="match status" value="1"/>
</dbReference>
<feature type="domain" description="CFAP65 fourth Ig-like" evidence="4">
    <location>
        <begin position="377"/>
        <end position="468"/>
    </location>
</feature>
<dbReference type="Pfam" id="PF24507">
    <property type="entry name" value="Ig_CFAP65_4th"/>
    <property type="match status" value="1"/>
</dbReference>
<keyword evidence="8" id="KW-1185">Reference proteome</keyword>
<dbReference type="Pfam" id="PF25248">
    <property type="entry name" value="Ig_CFAP65_8th"/>
    <property type="match status" value="1"/>
</dbReference>
<feature type="region of interest" description="Disordered" evidence="2">
    <location>
        <begin position="1873"/>
        <end position="1895"/>
    </location>
</feature>
<dbReference type="InterPro" id="IPR057467">
    <property type="entry name" value="Ig_CFAP65_8th"/>
</dbReference>
<dbReference type="InterPro" id="IPR013783">
    <property type="entry name" value="Ig-like_fold"/>
</dbReference>
<dbReference type="InterPro" id="IPR056305">
    <property type="entry name" value="Ig_CFAP65_10th"/>
</dbReference>
<keyword evidence="1" id="KW-0175">Coiled coil</keyword>
<sequence>MLTQVPSFPLHSDTFRNLSRGNVSWQKKTLELTSPELPVKKKTKEKGTFLGVEVVESLEWHGWDLGKEITKLLTLKNVHLKTKKLKFSPPTTIFFTTMLPQSIILSPGTSFSLPITFRPMEKREYEDCISFHMREGRFTISLCATLPHCELQIPESLHVPICAVGDCSEAFFSIHNTGDVQTKFRLEVPEPFVLSPTTGMLEPKKECRIKVVFKPKKAVPYDGKAVCQYGVNWDLEKSIQLSSIAKYSHLLIKGLKDGSVTAGQQHSELHFGPVAVGTTAEKYMEIVNVSPVNARFCIERVKPPTALEDYVFFCDIVQAVAPAYRKLHIPVKYTPRTVGVESIDYFTVIPLGGITKSVLKVTGLCQGPCVSLQYPVVYFGLINLGEQKIRTLEISNTSSASAYYQFLIDCKESVFSVDWPCGILKGNSTQILKVTFNPKHPISYYRRVICLIHHQGALFLDLIGTCHSIKVKPAILHPKHISLYRTHVARGLTLYSPDILCTMRREGKLQTDADGALQLLQQDPEEVHPYIIQGSEFFEISSESTMLSPHISISTRDFNFGCCADTRCVEPLPLTLTNHTKGKVTITWIFNPEGPFRVIPESSDIAPLKSMAFRLSFQPTQLNTVYAAELEVYVCYKVQRDYRSVEDVAVCPPWCLTVWARGHTFQAGHEYSIPSYILDSPKVLFPAVIENSVCQRSLLLQNTGTLLMTFILNQASCPSIMVKPTSGYILPGAHQIILLRNSPKEKTIERQTLSLQFNSCENYTQVILLLSGVEEPQLLLGNEGRLLLKPTCVGNVSKRSYTVKNCSRVPVHFEWKIQHCDREVVSVRPATGIIQPNDTVAQTWSFVPREQIKYVLKPSVLVWGVQEHQGPEPTKRKRYTIRVIGEGCSSTISAEQENLHLGNILVGTLQSCNLVLINSGNCSLDYELFVEQSITGLNDPDEEISDPLALEIEYSKGTIPARTKCIVKATIRPIRRFFYTWSISYTMLTPKAVDVKDFPEKTLLCHVVAQGVFPTLSITDACAAGSARGIGKGHLWRLMSLESLNLCFERDPTPPELIYRVPTRHSTRRCPSVFTPAILDFNFGAAPVDSEPTIVLLMLENRGVVPVTWTFLFPVDQQIEMECWAESGEYDPNEFQHLRIQDSKLFTISPKSGNLNPGQHQILQLTYRHDVIGTDRLPVLLKVSHGREILLNFIGGTVAKDRRYVHFTSSRHQFTPVVIGSTSPPKQIYELYNGGAVNVVYEVQLDPLRNIQLQNFQHPVFQCLNPRGEILPGTSALIEWIFSPLEAKTYSVDIPIHIIGGDSTFITFEGIGYDKHILGDTAAFDDFVGGGLSTGARKPIVPRQVAVLSKQNINFGNIPVLSRSRCLIFLNNTSEHDVIYFNWLSSSSNIYEILVTSPQSGIIQPGESIPCVVTLTASEDAMFYSLDLICEIFMQEALTRYEQELQEWEKEKDRQEVEFTITEQNPNADEIPNEVVKDLSKLAGTGKSNEVSEIRKYKTLPPIKTIRVSRPPASHNQMRHRMRKGSYRMWIRPRPPNPFPLHLGVTARSHPIDEFLNGFQGDFPRHFIYQKRKKNKPVLETQSVPEEEEEEEKTVLPPSFPCTPTAQQKQLLTDIMSIIIRSLLNDVRFHSSMVQGLSEPLPYFSQFWSNEPARLPLSSFATSLKGSVSLVPTTQEEEEDGKGEKQKKKEEEEDPGKESEESEEEEEGEEECEEEEKQEEDVEETEEEEPEKEDDTEKQSQEEEVEEKAEEMMEREGEGEEMDRVEYRAHQVPERMEEATAVGTEETAEESLQAILSQLKEWELKDNLKRMPVFSDLMESMLQNTLKNILTEACRGEVVLTARPRVIALPPAKLRGSSSVTSFKSGSTSQLTAPHLAKVTSHREAMNSLRTSTPL</sequence>
<feature type="region of interest" description="Disordered" evidence="2">
    <location>
        <begin position="1576"/>
        <end position="1599"/>
    </location>
</feature>
<dbReference type="InterPro" id="IPR058536">
    <property type="entry name" value="Ig_CFAP65_4th"/>
</dbReference>
<dbReference type="Pfam" id="PF25249">
    <property type="entry name" value="Ig_CFAP65_7th"/>
    <property type="match status" value="1"/>
</dbReference>
<evidence type="ECO:0000259" key="6">
    <source>
        <dbReference type="Pfam" id="PF25248"/>
    </source>
</evidence>
<dbReference type="FunCoup" id="A0A6P7WQ33">
    <property type="interactions" value="82"/>
</dbReference>
<protein>
    <submittedName>
        <fullName evidence="9">Cilia- and flagella-associated protein 65-like</fullName>
    </submittedName>
</protein>
<dbReference type="InterPro" id="IPR052614">
    <property type="entry name" value="CFAP65"/>
</dbReference>
<feature type="region of interest" description="Disordered" evidence="2">
    <location>
        <begin position="1668"/>
        <end position="1764"/>
    </location>
</feature>
<evidence type="ECO:0000313" key="9">
    <source>
        <dbReference type="RefSeq" id="XP_030045297.1"/>
    </source>
</evidence>
<feature type="domain" description="CFAP65 tenth Ig-like" evidence="3">
    <location>
        <begin position="1199"/>
        <end position="1316"/>
    </location>
</feature>
<dbReference type="GO" id="GO:0007288">
    <property type="term" value="P:sperm axoneme assembly"/>
    <property type="evidence" value="ECO:0007669"/>
    <property type="project" value="TreeGrafter"/>
</dbReference>
<evidence type="ECO:0000256" key="1">
    <source>
        <dbReference type="SAM" id="Coils"/>
    </source>
</evidence>
<dbReference type="GO" id="GO:0036126">
    <property type="term" value="C:sperm flagellum"/>
    <property type="evidence" value="ECO:0007669"/>
    <property type="project" value="TreeGrafter"/>
</dbReference>
<evidence type="ECO:0000313" key="8">
    <source>
        <dbReference type="Proteomes" id="UP000515156"/>
    </source>
</evidence>
<dbReference type="PANTHER" id="PTHR46127:SF1">
    <property type="entry name" value="CILIA- AND FLAGELLA-ASSOCIATED PROTEIN 65"/>
    <property type="match status" value="1"/>
</dbReference>
<accession>A0A6P7WQ33</accession>
<dbReference type="PANTHER" id="PTHR46127">
    <property type="entry name" value="CILIA- AND FLAGELLA-ASSOCIATED PROTEIN 65"/>
    <property type="match status" value="1"/>
</dbReference>
<feature type="domain" description="CFAP65 eight Ig-like" evidence="6">
    <location>
        <begin position="890"/>
        <end position="1011"/>
    </location>
</feature>
<dbReference type="InterPro" id="IPR056344">
    <property type="entry name" value="Ig_CFAP65-like_9th"/>
</dbReference>
<dbReference type="Pfam" id="PF24816">
    <property type="entry name" value="Ig_CFAP65__9th"/>
    <property type="match status" value="1"/>
</dbReference>
<feature type="domain" description="CFAP65 seventh Ig-like" evidence="7">
    <location>
        <begin position="783"/>
        <end position="860"/>
    </location>
</feature>
<feature type="domain" description="CFAP65-like ninth Ig-like" evidence="5">
    <location>
        <begin position="1014"/>
        <end position="1195"/>
    </location>
</feature>
<dbReference type="KEGG" id="muo:115459632"/>
<feature type="coiled-coil region" evidence="1">
    <location>
        <begin position="1431"/>
        <end position="1465"/>
    </location>
</feature>
<dbReference type="RefSeq" id="XP_030045297.1">
    <property type="nucleotide sequence ID" value="XM_030189437.1"/>
</dbReference>
<organism evidence="8 9">
    <name type="scientific">Microcaecilia unicolor</name>
    <dbReference type="NCBI Taxonomy" id="1415580"/>
    <lineage>
        <taxon>Eukaryota</taxon>
        <taxon>Metazoa</taxon>
        <taxon>Chordata</taxon>
        <taxon>Craniata</taxon>
        <taxon>Vertebrata</taxon>
        <taxon>Euteleostomi</taxon>
        <taxon>Amphibia</taxon>
        <taxon>Gymnophiona</taxon>
        <taxon>Siphonopidae</taxon>
        <taxon>Microcaecilia</taxon>
    </lineage>
</organism>
<gene>
    <name evidence="9" type="primary">LOC115459632</name>
</gene>
<dbReference type="Gene3D" id="2.60.40.10">
    <property type="entry name" value="Immunoglobulins"/>
    <property type="match status" value="10"/>
</dbReference>
<dbReference type="InParanoid" id="A0A6P7WQ33"/>
<evidence type="ECO:0000259" key="4">
    <source>
        <dbReference type="Pfam" id="PF24507"/>
    </source>
</evidence>
<feature type="compositionally biased region" description="Basic and acidic residues" evidence="2">
    <location>
        <begin position="1750"/>
        <end position="1764"/>
    </location>
</feature>
<dbReference type="GO" id="GO:0005737">
    <property type="term" value="C:cytoplasm"/>
    <property type="evidence" value="ECO:0007669"/>
    <property type="project" value="UniProtKB-SubCell"/>
</dbReference>
<dbReference type="GeneID" id="115459632"/>
<reference evidence="9" key="1">
    <citation type="submission" date="2025-08" db="UniProtKB">
        <authorList>
            <consortium name="RefSeq"/>
        </authorList>
    </citation>
    <scope>IDENTIFICATION</scope>
</reference>
<dbReference type="Proteomes" id="UP000515156">
    <property type="component" value="Unplaced"/>
</dbReference>
<evidence type="ECO:0000259" key="7">
    <source>
        <dbReference type="Pfam" id="PF25249"/>
    </source>
</evidence>
<dbReference type="OrthoDB" id="415597at2759"/>